<dbReference type="InterPro" id="IPR046953">
    <property type="entry name" value="Spore_GerAC-like_C"/>
</dbReference>
<dbReference type="PATRIC" id="fig|1262449.3.peg.3775"/>
<evidence type="ECO:0000256" key="8">
    <source>
        <dbReference type="SAM" id="SignalP"/>
    </source>
</evidence>
<feature type="domain" description="Spore germination GerAC-like C-terminal" evidence="9">
    <location>
        <begin position="210"/>
        <end position="376"/>
    </location>
</feature>
<evidence type="ECO:0000256" key="6">
    <source>
        <dbReference type="ARBA" id="ARBA00023139"/>
    </source>
</evidence>
<dbReference type="PROSITE" id="PS51257">
    <property type="entry name" value="PROKAR_LIPOPROTEIN"/>
    <property type="match status" value="1"/>
</dbReference>
<dbReference type="Pfam" id="PF05504">
    <property type="entry name" value="Spore_GerAC"/>
    <property type="match status" value="1"/>
</dbReference>
<keyword evidence="14" id="KW-1185">Reference proteome</keyword>
<dbReference type="KEGG" id="cpat:CLPA_c00320"/>
<gene>
    <name evidence="11" type="ORF">CLPA_c00320</name>
    <name evidence="12" type="ORF">CP6013_03090</name>
</gene>
<dbReference type="Pfam" id="PF25198">
    <property type="entry name" value="Spore_GerAC_N"/>
    <property type="match status" value="1"/>
</dbReference>
<evidence type="ECO:0000256" key="2">
    <source>
        <dbReference type="ARBA" id="ARBA00007886"/>
    </source>
</evidence>
<evidence type="ECO:0000259" key="10">
    <source>
        <dbReference type="Pfam" id="PF25198"/>
    </source>
</evidence>
<dbReference type="eggNOG" id="ENOG502Z9N7">
    <property type="taxonomic scope" value="Bacteria"/>
</dbReference>
<reference evidence="11 14" key="1">
    <citation type="journal article" date="2015" name="Genome Announc.">
        <title>Complete Genome Sequence of the Nitrogen-Fixing and Solvent-Producing Clostridium pasteurianum DSM 525.</title>
        <authorList>
            <person name="Poehlein A."/>
            <person name="Grosse-Honebrink A."/>
            <person name="Zhang Y."/>
            <person name="Minton N.P."/>
            <person name="Daniel R."/>
        </authorList>
    </citation>
    <scope>NUCLEOTIDE SEQUENCE [LARGE SCALE GENOMIC DNA]</scope>
    <source>
        <strain evidence="11">DSM 525</strain>
        <strain evidence="14">DSM 525 / ATCC 6013</strain>
    </source>
</reference>
<dbReference type="GO" id="GO:0009847">
    <property type="term" value="P:spore germination"/>
    <property type="evidence" value="ECO:0007669"/>
    <property type="project" value="InterPro"/>
</dbReference>
<evidence type="ECO:0000313" key="12">
    <source>
        <dbReference type="EMBL" id="KRU13835.1"/>
    </source>
</evidence>
<evidence type="ECO:0000313" key="13">
    <source>
        <dbReference type="Proteomes" id="UP000028042"/>
    </source>
</evidence>
<keyword evidence="5" id="KW-0472">Membrane</keyword>
<evidence type="ECO:0000259" key="9">
    <source>
        <dbReference type="Pfam" id="PF05504"/>
    </source>
</evidence>
<comment type="similarity">
    <text evidence="2">Belongs to the GerABKC lipoprotein family.</text>
</comment>
<keyword evidence="4 8" id="KW-0732">Signal</keyword>
<dbReference type="AlphaFoldDB" id="A0A0H3IYT0"/>
<evidence type="ECO:0000256" key="1">
    <source>
        <dbReference type="ARBA" id="ARBA00004635"/>
    </source>
</evidence>
<evidence type="ECO:0000256" key="5">
    <source>
        <dbReference type="ARBA" id="ARBA00023136"/>
    </source>
</evidence>
<dbReference type="PANTHER" id="PTHR35789:SF1">
    <property type="entry name" value="SPORE GERMINATION PROTEIN B3"/>
    <property type="match status" value="1"/>
</dbReference>
<dbReference type="Proteomes" id="UP000030905">
    <property type="component" value="Chromosome"/>
</dbReference>
<dbReference type="RefSeq" id="WP_004455623.1">
    <property type="nucleotide sequence ID" value="NZ_ANZB01000017.1"/>
</dbReference>
<sequence length="383" mass="43520">MKKIFNKFIIMLLILSMPTISFTGCKDATEIEKLAVILAVGFDVTSDNDYQVSIEIMDSSTLISKGRQTITYCAKGETVFKAIDNIYKNIGQKFNYAHIQYIVIGDNMAKKGIASIIDFSLRYNQIRPTIPFLVTNGEARDIIETNICTNVIPAISVTDLLNLQRNRGETIYTTNLDFVNSIAHGSRSTTCGLINIDKHKLDTHVNYNLSGAAVFNKDKLVGYLSTRETVGLNWIRGDINRYIVMIEYPENYKISLDVTDSSSNTDIDMSENNNVNIKVNIKSRSSIREMTGMVDPNKNPSIMDILSKRQNEIIYNDAYLVINKAQRDFQLDIFDFGNTIMRKYPNQWDYMKNNWNDAFKNMKIDINVDSRVNKTGVLSKPPI</sequence>
<keyword evidence="6" id="KW-0564">Palmitate</keyword>
<accession>A0A0H3IYT0</accession>
<evidence type="ECO:0000256" key="7">
    <source>
        <dbReference type="ARBA" id="ARBA00023288"/>
    </source>
</evidence>
<dbReference type="GeneID" id="93072292"/>
<name>A0A0H3IYT0_CLOPA</name>
<keyword evidence="7" id="KW-0449">Lipoprotein</keyword>
<feature type="domain" description="Spore germination protein N-terminal" evidence="10">
    <location>
        <begin position="27"/>
        <end position="185"/>
    </location>
</feature>
<organism evidence="11 14">
    <name type="scientific">Clostridium pasteurianum DSM 525 = ATCC 6013</name>
    <dbReference type="NCBI Taxonomy" id="1262449"/>
    <lineage>
        <taxon>Bacteria</taxon>
        <taxon>Bacillati</taxon>
        <taxon>Bacillota</taxon>
        <taxon>Clostridia</taxon>
        <taxon>Eubacteriales</taxon>
        <taxon>Clostridiaceae</taxon>
        <taxon>Clostridium</taxon>
    </lineage>
</organism>
<evidence type="ECO:0000256" key="3">
    <source>
        <dbReference type="ARBA" id="ARBA00022544"/>
    </source>
</evidence>
<evidence type="ECO:0000313" key="14">
    <source>
        <dbReference type="Proteomes" id="UP000030905"/>
    </source>
</evidence>
<proteinExistence type="inferred from homology"/>
<dbReference type="NCBIfam" id="TIGR02887">
    <property type="entry name" value="spore_ger_x_C"/>
    <property type="match status" value="1"/>
</dbReference>
<dbReference type="InterPro" id="IPR057336">
    <property type="entry name" value="GerAC_N"/>
</dbReference>
<dbReference type="InterPro" id="IPR008844">
    <property type="entry name" value="Spore_GerAC-like"/>
</dbReference>
<feature type="signal peptide" evidence="8">
    <location>
        <begin position="1"/>
        <end position="23"/>
    </location>
</feature>
<reference evidence="12" key="2">
    <citation type="submission" date="2015-10" db="EMBL/GenBank/DDBJ databases">
        <title>Improved Draft Genome Sequence of Clostridium pasteurianum Strain ATCC 6013 (DSM 525) Using a Hybrid Next-Generation Sequencing Approach.</title>
        <authorList>
            <person name="Pyne M.E."/>
            <person name="Utturkar S.M."/>
            <person name="Brown S.D."/>
            <person name="Moo-Young M."/>
            <person name="Chung D.A."/>
            <person name="Chou P.C."/>
        </authorList>
    </citation>
    <scope>NUCLEOTIDE SEQUENCE</scope>
    <source>
        <strain evidence="12">ATCC 6013</strain>
    </source>
</reference>
<keyword evidence="3" id="KW-0309">Germination</keyword>
<reference evidence="12 13" key="3">
    <citation type="journal article" name="Genome Announc.">
        <title>Improved Draft Genome Sequence of Clostridium pasteurianum Strain ATCC 6013 (DSM 525) Using a Hybrid Next-Generation Sequencing Approach.</title>
        <authorList>
            <person name="Pyne M.E."/>
            <person name="Utturkar S."/>
            <person name="Brown S.D."/>
            <person name="Moo-Young M."/>
            <person name="Chung D.A."/>
            <person name="Chou C.P."/>
        </authorList>
    </citation>
    <scope>NUCLEOTIDE SEQUENCE [LARGE SCALE GENOMIC DNA]</scope>
    <source>
        <strain evidence="12 13">ATCC 6013</strain>
    </source>
</reference>
<dbReference type="PANTHER" id="PTHR35789">
    <property type="entry name" value="SPORE GERMINATION PROTEIN B3"/>
    <property type="match status" value="1"/>
</dbReference>
<dbReference type="InterPro" id="IPR038501">
    <property type="entry name" value="Spore_GerAC_C_sf"/>
</dbReference>
<dbReference type="Gene3D" id="3.30.300.210">
    <property type="entry name" value="Nutrient germinant receptor protein C, domain 3"/>
    <property type="match status" value="1"/>
</dbReference>
<dbReference type="KEGG" id="cpae:CPAST_c00320"/>
<dbReference type="GO" id="GO:0016020">
    <property type="term" value="C:membrane"/>
    <property type="evidence" value="ECO:0007669"/>
    <property type="project" value="UniProtKB-SubCell"/>
</dbReference>
<evidence type="ECO:0000256" key="4">
    <source>
        <dbReference type="ARBA" id="ARBA00022729"/>
    </source>
</evidence>
<dbReference type="EMBL" id="JPGY02000001">
    <property type="protein sequence ID" value="KRU13835.1"/>
    <property type="molecule type" value="Genomic_DNA"/>
</dbReference>
<protein>
    <submittedName>
        <fullName evidence="11">Germination protein, Ger(X)C family</fullName>
    </submittedName>
</protein>
<feature type="chain" id="PRO_5035991372" evidence="8">
    <location>
        <begin position="24"/>
        <end position="383"/>
    </location>
</feature>
<comment type="subcellular location">
    <subcellularLocation>
        <location evidence="1">Membrane</location>
        <topology evidence="1">Lipid-anchor</topology>
    </subcellularLocation>
</comment>
<dbReference type="Proteomes" id="UP000028042">
    <property type="component" value="Unassembled WGS sequence"/>
</dbReference>
<dbReference type="EMBL" id="CP009268">
    <property type="protein sequence ID" value="AJA50152.1"/>
    <property type="molecule type" value="Genomic_DNA"/>
</dbReference>
<evidence type="ECO:0000313" key="11">
    <source>
        <dbReference type="EMBL" id="AJA50152.1"/>
    </source>
</evidence>